<name>I5C4R1_9BACT</name>
<evidence type="ECO:0000256" key="3">
    <source>
        <dbReference type="ARBA" id="ARBA00022723"/>
    </source>
</evidence>
<evidence type="ECO:0000256" key="1">
    <source>
        <dbReference type="ARBA" id="ARBA00006336"/>
    </source>
</evidence>
<protein>
    <recommendedName>
        <fullName evidence="8">Nicotinamidase</fullName>
        <ecNumber evidence="6">3.5.1.19</ecNumber>
    </recommendedName>
    <alternativeName>
        <fullName evidence="7">Nicotinamide deamidase</fullName>
    </alternativeName>
</protein>
<accession>I5C4R1</accession>
<dbReference type="InterPro" id="IPR000868">
    <property type="entry name" value="Isochorismatase-like_dom"/>
</dbReference>
<evidence type="ECO:0000256" key="6">
    <source>
        <dbReference type="ARBA" id="ARBA00039017"/>
    </source>
</evidence>
<dbReference type="CDD" id="cd01011">
    <property type="entry name" value="nicotinamidase"/>
    <property type="match status" value="1"/>
</dbReference>
<keyword evidence="4 11" id="KW-0378">Hydrolase</keyword>
<keyword evidence="12" id="KW-1185">Reference proteome</keyword>
<dbReference type="FunFam" id="3.40.50.850:FF:000006">
    <property type="entry name" value="Bifunctional pyrazinamidase/nicotinamidase"/>
    <property type="match status" value="1"/>
</dbReference>
<evidence type="ECO:0000313" key="11">
    <source>
        <dbReference type="EMBL" id="EIM76813.1"/>
    </source>
</evidence>
<dbReference type="InterPro" id="IPR036380">
    <property type="entry name" value="Isochorismatase-like_sf"/>
</dbReference>
<reference evidence="11 12" key="1">
    <citation type="submission" date="2012-05" db="EMBL/GenBank/DDBJ databases">
        <title>Genome sequence of Nitritalea halalkaliphila LW7.</title>
        <authorList>
            <person name="Jangir P.K."/>
            <person name="Singh A."/>
            <person name="Shivaji S."/>
            <person name="Sharma R."/>
        </authorList>
    </citation>
    <scope>NUCLEOTIDE SEQUENCE [LARGE SCALE GENOMIC DNA]</scope>
    <source>
        <strain evidence="11 12">LW7</strain>
    </source>
</reference>
<dbReference type="PATRIC" id="fig|1189621.3.peg.1871"/>
<dbReference type="AlphaFoldDB" id="I5C4R1"/>
<evidence type="ECO:0000313" key="12">
    <source>
        <dbReference type="Proteomes" id="UP000005551"/>
    </source>
</evidence>
<comment type="pathway">
    <text evidence="5">Cofactor biosynthesis; nicotinate biosynthesis; nicotinate from nicotinamide: step 1/1.</text>
</comment>
<evidence type="ECO:0000259" key="10">
    <source>
        <dbReference type="Pfam" id="PF00857"/>
    </source>
</evidence>
<dbReference type="GO" id="GO:0046872">
    <property type="term" value="F:metal ion binding"/>
    <property type="evidence" value="ECO:0007669"/>
    <property type="project" value="UniProtKB-KW"/>
</dbReference>
<evidence type="ECO:0000256" key="2">
    <source>
        <dbReference type="ARBA" id="ARBA00022642"/>
    </source>
</evidence>
<dbReference type="SUPFAM" id="SSF52499">
    <property type="entry name" value="Isochorismatase-like hydrolases"/>
    <property type="match status" value="1"/>
</dbReference>
<comment type="similarity">
    <text evidence="1">Belongs to the isochorismatase family.</text>
</comment>
<organism evidence="11 12">
    <name type="scientific">Nitritalea halalkaliphila LW7</name>
    <dbReference type="NCBI Taxonomy" id="1189621"/>
    <lineage>
        <taxon>Bacteria</taxon>
        <taxon>Pseudomonadati</taxon>
        <taxon>Bacteroidota</taxon>
        <taxon>Cytophagia</taxon>
        <taxon>Cytophagales</taxon>
        <taxon>Cyclobacteriaceae</taxon>
        <taxon>Nitritalea</taxon>
    </lineage>
</organism>
<dbReference type="NCBIfam" id="NF008623">
    <property type="entry name" value="PRK11609.1"/>
    <property type="match status" value="1"/>
</dbReference>
<dbReference type="PANTHER" id="PTHR11080:SF2">
    <property type="entry name" value="LD05707P"/>
    <property type="match status" value="1"/>
</dbReference>
<dbReference type="PANTHER" id="PTHR11080">
    <property type="entry name" value="PYRAZINAMIDASE/NICOTINAMIDASE"/>
    <property type="match status" value="1"/>
</dbReference>
<dbReference type="Proteomes" id="UP000005551">
    <property type="component" value="Unassembled WGS sequence"/>
</dbReference>
<evidence type="ECO:0000256" key="8">
    <source>
        <dbReference type="ARBA" id="ARBA00072277"/>
    </source>
</evidence>
<evidence type="ECO:0000256" key="9">
    <source>
        <dbReference type="SAM" id="MobiDB-lite"/>
    </source>
</evidence>
<evidence type="ECO:0000256" key="4">
    <source>
        <dbReference type="ARBA" id="ARBA00022801"/>
    </source>
</evidence>
<dbReference type="GO" id="GO:0019363">
    <property type="term" value="P:pyridine nucleotide biosynthetic process"/>
    <property type="evidence" value="ECO:0007669"/>
    <property type="project" value="UniProtKB-KW"/>
</dbReference>
<evidence type="ECO:0000256" key="5">
    <source>
        <dbReference type="ARBA" id="ARBA00037900"/>
    </source>
</evidence>
<sequence>MFSQEDVGAKKRNRQRKKIDVKMDSKGKHALVIIDAQLDFMPGGALAVQEGDQIVPFINALQADFQTIIATQDWHPENHGSFAANHDGKSPGEWIELEGLQQVLWPVHCVQGSPGADFHPELDRSRWMRIFQKGQNPGVDSYSGFFDNNQVVDTGLHAYLQSLGVTELTCVGLAADYCVKFTVLDALRLGYQVHVPAAGTRAVNLQEGDFERALAEMQQAGATIQ</sequence>
<dbReference type="EMBL" id="AJYA01000018">
    <property type="protein sequence ID" value="EIM76813.1"/>
    <property type="molecule type" value="Genomic_DNA"/>
</dbReference>
<keyword evidence="2" id="KW-0662">Pyridine nucleotide biosynthesis</keyword>
<proteinExistence type="inferred from homology"/>
<dbReference type="Pfam" id="PF00857">
    <property type="entry name" value="Isochorismatase"/>
    <property type="match status" value="1"/>
</dbReference>
<dbReference type="STRING" id="1189621.A3SI_08966"/>
<dbReference type="Gene3D" id="3.40.50.850">
    <property type="entry name" value="Isochorismatase-like"/>
    <property type="match status" value="1"/>
</dbReference>
<feature type="domain" description="Isochorismatase-like" evidence="10">
    <location>
        <begin position="30"/>
        <end position="224"/>
    </location>
</feature>
<dbReference type="EC" id="3.5.1.19" evidence="6"/>
<keyword evidence="3" id="KW-0479">Metal-binding</keyword>
<evidence type="ECO:0000256" key="7">
    <source>
        <dbReference type="ARBA" id="ARBA00043224"/>
    </source>
</evidence>
<dbReference type="InterPro" id="IPR052347">
    <property type="entry name" value="Isochorismatase_Nicotinamidase"/>
</dbReference>
<gene>
    <name evidence="11" type="ORF">A3SI_08966</name>
</gene>
<dbReference type="GO" id="GO:0008936">
    <property type="term" value="F:nicotinamidase activity"/>
    <property type="evidence" value="ECO:0007669"/>
    <property type="project" value="UniProtKB-EC"/>
</dbReference>
<comment type="caution">
    <text evidence="11">The sequence shown here is derived from an EMBL/GenBank/DDBJ whole genome shotgun (WGS) entry which is preliminary data.</text>
</comment>
<feature type="region of interest" description="Disordered" evidence="9">
    <location>
        <begin position="1"/>
        <end position="20"/>
    </location>
</feature>